<comment type="caution">
    <text evidence="3">The sequence shown here is derived from an EMBL/GenBank/DDBJ whole genome shotgun (WGS) entry which is preliminary data.</text>
</comment>
<gene>
    <name evidence="3" type="ORF">ACFO4O_05465</name>
</gene>
<dbReference type="Gene3D" id="3.40.50.1820">
    <property type="entry name" value="alpha/beta hydrolase"/>
    <property type="match status" value="1"/>
</dbReference>
<keyword evidence="1 3" id="KW-0378">Hydrolase</keyword>
<dbReference type="InterPro" id="IPR029058">
    <property type="entry name" value="AB_hydrolase_fold"/>
</dbReference>
<dbReference type="InterPro" id="IPR000639">
    <property type="entry name" value="Epox_hydrolase-like"/>
</dbReference>
<evidence type="ECO:0000256" key="1">
    <source>
        <dbReference type="ARBA" id="ARBA00022801"/>
    </source>
</evidence>
<protein>
    <submittedName>
        <fullName evidence="3">Alpha/beta fold hydrolase</fullName>
    </submittedName>
</protein>
<keyword evidence="4" id="KW-1185">Reference proteome</keyword>
<proteinExistence type="predicted"/>
<reference evidence="4" key="1">
    <citation type="journal article" date="2019" name="Int. J. Syst. Evol. Microbiol.">
        <title>The Global Catalogue of Microorganisms (GCM) 10K type strain sequencing project: providing services to taxonomists for standard genome sequencing and annotation.</title>
        <authorList>
            <consortium name="The Broad Institute Genomics Platform"/>
            <consortium name="The Broad Institute Genome Sequencing Center for Infectious Disease"/>
            <person name="Wu L."/>
            <person name="Ma J."/>
        </authorList>
    </citation>
    <scope>NUCLEOTIDE SEQUENCE [LARGE SCALE GENOMIC DNA]</scope>
    <source>
        <strain evidence="4">KACC 12507</strain>
    </source>
</reference>
<feature type="domain" description="AB hydrolase-1" evidence="2">
    <location>
        <begin position="38"/>
        <end position="287"/>
    </location>
</feature>
<dbReference type="RefSeq" id="WP_382406342.1">
    <property type="nucleotide sequence ID" value="NZ_JBHSGU010000002.1"/>
</dbReference>
<evidence type="ECO:0000313" key="3">
    <source>
        <dbReference type="EMBL" id="MFC4699602.1"/>
    </source>
</evidence>
<dbReference type="Pfam" id="PF00561">
    <property type="entry name" value="Abhydrolase_1"/>
    <property type="match status" value="1"/>
</dbReference>
<dbReference type="PRINTS" id="PR00412">
    <property type="entry name" value="EPOXHYDRLASE"/>
</dbReference>
<name>A0ABV9LSW1_9ALTE</name>
<dbReference type="EMBL" id="JBHSGU010000002">
    <property type="protein sequence ID" value="MFC4699602.1"/>
    <property type="molecule type" value="Genomic_DNA"/>
</dbReference>
<dbReference type="InterPro" id="IPR000073">
    <property type="entry name" value="AB_hydrolase_1"/>
</dbReference>
<evidence type="ECO:0000259" key="2">
    <source>
        <dbReference type="Pfam" id="PF00561"/>
    </source>
</evidence>
<dbReference type="Proteomes" id="UP001595897">
    <property type="component" value="Unassembled WGS sequence"/>
</dbReference>
<organism evidence="3 4">
    <name type="scientific">Glaciecola siphonariae</name>
    <dbReference type="NCBI Taxonomy" id="521012"/>
    <lineage>
        <taxon>Bacteria</taxon>
        <taxon>Pseudomonadati</taxon>
        <taxon>Pseudomonadota</taxon>
        <taxon>Gammaproteobacteria</taxon>
        <taxon>Alteromonadales</taxon>
        <taxon>Alteromonadaceae</taxon>
        <taxon>Glaciecola</taxon>
    </lineage>
</organism>
<dbReference type="PANTHER" id="PTHR43329">
    <property type="entry name" value="EPOXIDE HYDROLASE"/>
    <property type="match status" value="1"/>
</dbReference>
<dbReference type="GO" id="GO:0016787">
    <property type="term" value="F:hydrolase activity"/>
    <property type="evidence" value="ECO:0007669"/>
    <property type="project" value="UniProtKB-KW"/>
</dbReference>
<dbReference type="SUPFAM" id="SSF53474">
    <property type="entry name" value="alpha/beta-Hydrolases"/>
    <property type="match status" value="1"/>
</dbReference>
<sequence length="301" mass="34478">MSSKLKIIKQCNVQLTQTTLQYLCVDGQDPLVNAIDKPIIVLLHGFPENSWTWEAYIEPLSAHFCVIAPDLPGYNGSAGFARESDYNIAHLVDTLASFVTTLTKGQAVHLVAHDWGGVIAWPLVAFHRELFIKLTILNAAHPTGFTREMANNPKQQANSDYISDLISDRAYAITSADDHKMLRRLYAKAYFDLSEQQRSAYQKQWENQHSMQQAFAYYKNMPQLVTKRVRANTEVKLPNIMIKLPTQVLWGLRDTAFVPEVLQGMQEWVEDLTLVEFDDADHWLHHQERDIVLRKLIAYHS</sequence>
<evidence type="ECO:0000313" key="4">
    <source>
        <dbReference type="Proteomes" id="UP001595897"/>
    </source>
</evidence>
<accession>A0ABV9LSW1</accession>